<protein>
    <submittedName>
        <fullName evidence="9">Transporter protein</fullName>
    </submittedName>
</protein>
<feature type="transmembrane region" description="Helical" evidence="7">
    <location>
        <begin position="269"/>
        <end position="287"/>
    </location>
</feature>
<dbReference type="InterPro" id="IPR020846">
    <property type="entry name" value="MFS_dom"/>
</dbReference>
<evidence type="ECO:0000313" key="9">
    <source>
        <dbReference type="EMBL" id="AFA47115.1"/>
    </source>
</evidence>
<feature type="transmembrane region" description="Helical" evidence="7">
    <location>
        <begin position="163"/>
        <end position="182"/>
    </location>
</feature>
<feature type="transmembrane region" description="Helical" evidence="7">
    <location>
        <begin position="134"/>
        <end position="157"/>
    </location>
</feature>
<dbReference type="GO" id="GO:0005886">
    <property type="term" value="C:plasma membrane"/>
    <property type="evidence" value="ECO:0007669"/>
    <property type="project" value="UniProtKB-SubCell"/>
</dbReference>
<gene>
    <name evidence="9" type="ordered locus">Awo_c03060</name>
</gene>
<dbReference type="STRING" id="931626.Awo_c03060"/>
<evidence type="ECO:0000259" key="8">
    <source>
        <dbReference type="PROSITE" id="PS50850"/>
    </source>
</evidence>
<dbReference type="Pfam" id="PF07690">
    <property type="entry name" value="MFS_1"/>
    <property type="match status" value="1"/>
</dbReference>
<feature type="transmembrane region" description="Helical" evidence="7">
    <location>
        <begin position="46"/>
        <end position="68"/>
    </location>
</feature>
<evidence type="ECO:0000256" key="4">
    <source>
        <dbReference type="ARBA" id="ARBA00022692"/>
    </source>
</evidence>
<keyword evidence="5 7" id="KW-1133">Transmembrane helix</keyword>
<dbReference type="InterPro" id="IPR011701">
    <property type="entry name" value="MFS"/>
</dbReference>
<comment type="subcellular location">
    <subcellularLocation>
        <location evidence="1">Cell membrane</location>
        <topology evidence="1">Multi-pass membrane protein</topology>
    </subcellularLocation>
</comment>
<sequence length="389" mass="40740">MAQKNSFITTVAIMSIFFIAMGVGTITPALNSIMLAFPDLSVSTIYLTSTLPSLTCIPATLFAGAVAGSKVRFKTLGIIGVALFVVGGVIPFFITDFTMILIARAIFGIGLGIISPIGNAIIIGLYEGEKQASLLGIGTVMMNVGGIILQFLGGALAGIGWNYAFLPHLLGILTLLLVMFFLPEPEKIEHPEGTEKPKIVIKSSIWIVAILFGVVMFIDYPMLMGMSTFLANNNIGGPTTAAIVLAFFTVGGMVGGAIFASVFKFAKRFTVGIGLLFMAVAYVFVLYTGNVALITVGAAFEGIGFSILMPSVFTIVGMTASPQSVPMCASIILAVMNAFAFVSTYWIALIGGITGDAVGGPMFAAMIIAAVGGVIFLFVDPFPQMPKAE</sequence>
<feature type="transmembrane region" description="Helical" evidence="7">
    <location>
        <begin position="328"/>
        <end position="348"/>
    </location>
</feature>
<feature type="transmembrane region" description="Helical" evidence="7">
    <location>
        <begin position="75"/>
        <end position="94"/>
    </location>
</feature>
<dbReference type="SUPFAM" id="SSF103473">
    <property type="entry name" value="MFS general substrate transporter"/>
    <property type="match status" value="1"/>
</dbReference>
<feature type="transmembrane region" description="Helical" evidence="7">
    <location>
        <begin position="360"/>
        <end position="379"/>
    </location>
</feature>
<dbReference type="EMBL" id="CP002987">
    <property type="protein sequence ID" value="AFA47115.1"/>
    <property type="molecule type" value="Genomic_DNA"/>
</dbReference>
<dbReference type="PANTHER" id="PTHR43124:SF3">
    <property type="entry name" value="CHLORAMPHENICOL EFFLUX PUMP RV0191"/>
    <property type="match status" value="1"/>
</dbReference>
<dbReference type="InterPro" id="IPR036259">
    <property type="entry name" value="MFS_trans_sf"/>
</dbReference>
<accession>H6LGX7</accession>
<dbReference type="PANTHER" id="PTHR43124">
    <property type="entry name" value="PURINE EFFLUX PUMP PBUE"/>
    <property type="match status" value="1"/>
</dbReference>
<dbReference type="HOGENOM" id="CLU_001265_10_4_9"/>
<dbReference type="OrthoDB" id="2963740at2"/>
<dbReference type="Proteomes" id="UP000007177">
    <property type="component" value="Chromosome"/>
</dbReference>
<dbReference type="InterPro" id="IPR050189">
    <property type="entry name" value="MFS_Efflux_Transporters"/>
</dbReference>
<evidence type="ECO:0000256" key="3">
    <source>
        <dbReference type="ARBA" id="ARBA00022475"/>
    </source>
</evidence>
<keyword evidence="2" id="KW-0813">Transport</keyword>
<organism evidence="9 10">
    <name type="scientific">Acetobacterium woodii (strain ATCC 29683 / DSM 1030 / JCM 2381 / KCTC 1655 / WB1)</name>
    <dbReference type="NCBI Taxonomy" id="931626"/>
    <lineage>
        <taxon>Bacteria</taxon>
        <taxon>Bacillati</taxon>
        <taxon>Bacillota</taxon>
        <taxon>Clostridia</taxon>
        <taxon>Eubacteriales</taxon>
        <taxon>Eubacteriaceae</taxon>
        <taxon>Acetobacterium</taxon>
    </lineage>
</organism>
<dbReference type="PROSITE" id="PS50850">
    <property type="entry name" value="MFS"/>
    <property type="match status" value="1"/>
</dbReference>
<feature type="transmembrane region" description="Helical" evidence="7">
    <location>
        <begin position="293"/>
        <end position="316"/>
    </location>
</feature>
<proteinExistence type="predicted"/>
<dbReference type="Gene3D" id="1.20.1250.20">
    <property type="entry name" value="MFS general substrate transporter like domains"/>
    <property type="match status" value="1"/>
</dbReference>
<dbReference type="eggNOG" id="COG2814">
    <property type="taxonomic scope" value="Bacteria"/>
</dbReference>
<feature type="transmembrane region" description="Helical" evidence="7">
    <location>
        <begin position="203"/>
        <end position="223"/>
    </location>
</feature>
<dbReference type="KEGG" id="awo:Awo_c03060"/>
<feature type="domain" description="Major facilitator superfamily (MFS) profile" evidence="8">
    <location>
        <begin position="8"/>
        <end position="384"/>
    </location>
</feature>
<evidence type="ECO:0000256" key="5">
    <source>
        <dbReference type="ARBA" id="ARBA00022989"/>
    </source>
</evidence>
<evidence type="ECO:0000256" key="1">
    <source>
        <dbReference type="ARBA" id="ARBA00004651"/>
    </source>
</evidence>
<feature type="transmembrane region" description="Helical" evidence="7">
    <location>
        <begin position="7"/>
        <end position="26"/>
    </location>
</feature>
<dbReference type="GO" id="GO:0022857">
    <property type="term" value="F:transmembrane transporter activity"/>
    <property type="evidence" value="ECO:0007669"/>
    <property type="project" value="InterPro"/>
</dbReference>
<keyword evidence="4 7" id="KW-0812">Transmembrane</keyword>
<name>H6LGX7_ACEWD</name>
<feature type="transmembrane region" description="Helical" evidence="7">
    <location>
        <begin position="100"/>
        <end position="122"/>
    </location>
</feature>
<reference evidence="10" key="1">
    <citation type="submission" date="2011-07" db="EMBL/GenBank/DDBJ databases">
        <title>Complete genome sequence of Acetobacterium woodii.</title>
        <authorList>
            <person name="Poehlein A."/>
            <person name="Schmidt S."/>
            <person name="Kaster A.-K."/>
            <person name="Goenrich M."/>
            <person name="Vollmers J."/>
            <person name="Thuermer A."/>
            <person name="Gottschalk G."/>
            <person name="Thauer R.K."/>
            <person name="Daniel R."/>
            <person name="Mueller V."/>
        </authorList>
    </citation>
    <scope>NUCLEOTIDE SEQUENCE [LARGE SCALE GENOMIC DNA]</scope>
    <source>
        <strain evidence="10">ATCC 29683 / DSM 1030 / JCM 2381 / KCTC 1655 / WB1</strain>
    </source>
</reference>
<keyword evidence="10" id="KW-1185">Reference proteome</keyword>
<evidence type="ECO:0000256" key="2">
    <source>
        <dbReference type="ARBA" id="ARBA00022448"/>
    </source>
</evidence>
<keyword evidence="3" id="KW-1003">Cell membrane</keyword>
<dbReference type="AlphaFoldDB" id="H6LGX7"/>
<dbReference type="RefSeq" id="WP_014354718.1">
    <property type="nucleotide sequence ID" value="NC_016894.1"/>
</dbReference>
<feature type="transmembrane region" description="Helical" evidence="7">
    <location>
        <begin position="243"/>
        <end position="262"/>
    </location>
</feature>
<keyword evidence="6 7" id="KW-0472">Membrane</keyword>
<evidence type="ECO:0000313" key="10">
    <source>
        <dbReference type="Proteomes" id="UP000007177"/>
    </source>
</evidence>
<evidence type="ECO:0000256" key="7">
    <source>
        <dbReference type="SAM" id="Phobius"/>
    </source>
</evidence>
<reference evidence="9 10" key="2">
    <citation type="journal article" date="2012" name="PLoS ONE">
        <title>An ancient pathway combining carbon dioxide fixation with the generation and utilization of a sodium ion gradient for ATP synthesis.</title>
        <authorList>
            <person name="Poehlein A."/>
            <person name="Schmidt S."/>
            <person name="Kaster A.K."/>
            <person name="Goenrich M."/>
            <person name="Vollmers J."/>
            <person name="Thurmer A."/>
            <person name="Bertsch J."/>
            <person name="Schuchmann K."/>
            <person name="Voigt B."/>
            <person name="Hecker M."/>
            <person name="Daniel R."/>
            <person name="Thauer R.K."/>
            <person name="Gottschalk G."/>
            <person name="Muller V."/>
        </authorList>
    </citation>
    <scope>NUCLEOTIDE SEQUENCE [LARGE SCALE GENOMIC DNA]</scope>
    <source>
        <strain evidence="10">ATCC 29683 / DSM 1030 / JCM 2381 / KCTC 1655 / WB1</strain>
    </source>
</reference>
<evidence type="ECO:0000256" key="6">
    <source>
        <dbReference type="ARBA" id="ARBA00023136"/>
    </source>
</evidence>